<protein>
    <submittedName>
        <fullName evidence="2">Cys-Gln thioester bond-forming surface protein</fullName>
    </submittedName>
</protein>
<gene>
    <name evidence="2" type="ORF">G3I39_00835</name>
</gene>
<dbReference type="AlphaFoldDB" id="A0A6N9V2I0"/>
<sequence length="106" mass="11214">SAGLFEMVVDGGGSLQTYCIDIHNPTQKEARYRETAWDATSLNANKDAGKIRWILQNSYPQVNDLAALASKAGAGALTEKTAAAGTQVAIWRYSDGADVEALDPAA</sequence>
<comment type="caution">
    <text evidence="2">The sequence shown here is derived from an EMBL/GenBank/DDBJ whole genome shotgun (WGS) entry which is preliminary data.</text>
</comment>
<dbReference type="Proteomes" id="UP000471648">
    <property type="component" value="Unassembled WGS sequence"/>
</dbReference>
<dbReference type="NCBIfam" id="TIGR03934">
    <property type="entry name" value="TQXA_dom"/>
    <property type="match status" value="1"/>
</dbReference>
<evidence type="ECO:0000259" key="1">
    <source>
        <dbReference type="Pfam" id="PF08341"/>
    </source>
</evidence>
<evidence type="ECO:0000313" key="3">
    <source>
        <dbReference type="Proteomes" id="UP000471648"/>
    </source>
</evidence>
<dbReference type="EMBL" id="JAAGME010000018">
    <property type="protein sequence ID" value="NEB65622.1"/>
    <property type="molecule type" value="Genomic_DNA"/>
</dbReference>
<dbReference type="Gene3D" id="1.10.150.480">
    <property type="match status" value="1"/>
</dbReference>
<dbReference type="Pfam" id="PF08341">
    <property type="entry name" value="TED"/>
    <property type="match status" value="1"/>
</dbReference>
<dbReference type="RefSeq" id="WP_164355814.1">
    <property type="nucleotide sequence ID" value="NZ_JAAGME010000018.1"/>
</dbReference>
<accession>A0A6N9V2I0</accession>
<dbReference type="InterPro" id="IPR013552">
    <property type="entry name" value="Thioester_dom"/>
</dbReference>
<proteinExistence type="predicted"/>
<feature type="non-terminal residue" evidence="2">
    <location>
        <position position="106"/>
    </location>
</feature>
<evidence type="ECO:0000313" key="2">
    <source>
        <dbReference type="EMBL" id="NEB65622.1"/>
    </source>
</evidence>
<reference evidence="2 3" key="1">
    <citation type="submission" date="2020-01" db="EMBL/GenBank/DDBJ databases">
        <title>Insect and environment-associated Actinomycetes.</title>
        <authorList>
            <person name="Currrie C."/>
            <person name="Chevrette M."/>
            <person name="Carlson C."/>
            <person name="Stubbendieck R."/>
            <person name="Wendt-Pienkowski E."/>
        </authorList>
    </citation>
    <scope>NUCLEOTIDE SEQUENCE [LARGE SCALE GENOMIC DNA]</scope>
    <source>
        <strain evidence="2 3">SID14438</strain>
    </source>
</reference>
<feature type="domain" description="Thioester" evidence="1">
    <location>
        <begin position="17"/>
        <end position="98"/>
    </location>
</feature>
<dbReference type="InterPro" id="IPR023849">
    <property type="entry name" value="TQXA_dom"/>
</dbReference>
<name>A0A6N9V2I0_STRMI</name>
<feature type="non-terminal residue" evidence="2">
    <location>
        <position position="1"/>
    </location>
</feature>
<organism evidence="2 3">
    <name type="scientific">Streptomyces microflavus</name>
    <name type="common">Streptomyces lipmanii</name>
    <dbReference type="NCBI Taxonomy" id="1919"/>
    <lineage>
        <taxon>Bacteria</taxon>
        <taxon>Bacillati</taxon>
        <taxon>Actinomycetota</taxon>
        <taxon>Actinomycetes</taxon>
        <taxon>Kitasatosporales</taxon>
        <taxon>Streptomycetaceae</taxon>
        <taxon>Streptomyces</taxon>
    </lineage>
</organism>